<dbReference type="EMBL" id="JBHTCF010000046">
    <property type="protein sequence ID" value="MFC7310790.1"/>
    <property type="molecule type" value="Genomic_DNA"/>
</dbReference>
<evidence type="ECO:0000313" key="7">
    <source>
        <dbReference type="Proteomes" id="UP001596523"/>
    </source>
</evidence>
<dbReference type="SUPFAM" id="SSF53383">
    <property type="entry name" value="PLP-dependent transferases"/>
    <property type="match status" value="1"/>
</dbReference>
<comment type="caution">
    <text evidence="6">The sequence shown here is derived from an EMBL/GenBank/DDBJ whole genome shotgun (WGS) entry which is preliminary data.</text>
</comment>
<evidence type="ECO:0000256" key="1">
    <source>
        <dbReference type="ARBA" id="ARBA00001933"/>
    </source>
</evidence>
<evidence type="ECO:0000313" key="6">
    <source>
        <dbReference type="EMBL" id="MFC7310790.1"/>
    </source>
</evidence>
<comment type="similarity">
    <text evidence="5">Belongs to the class-III pyridoxal-phosphate-dependent aminotransferase family.</text>
</comment>
<dbReference type="GO" id="GO:0008483">
    <property type="term" value="F:transaminase activity"/>
    <property type="evidence" value="ECO:0007669"/>
    <property type="project" value="UniProtKB-KW"/>
</dbReference>
<comment type="cofactor">
    <cofactor evidence="1">
        <name>pyridoxal 5'-phosphate</name>
        <dbReference type="ChEBI" id="CHEBI:597326"/>
    </cofactor>
</comment>
<dbReference type="PANTHER" id="PTHR11986">
    <property type="entry name" value="AMINOTRANSFERASE CLASS III"/>
    <property type="match status" value="1"/>
</dbReference>
<reference evidence="7" key="1">
    <citation type="journal article" date="2019" name="Int. J. Syst. Evol. Microbiol.">
        <title>The Global Catalogue of Microorganisms (GCM) 10K type strain sequencing project: providing services to taxonomists for standard genome sequencing and annotation.</title>
        <authorList>
            <consortium name="The Broad Institute Genomics Platform"/>
            <consortium name="The Broad Institute Genome Sequencing Center for Infectious Disease"/>
            <person name="Wu L."/>
            <person name="Ma J."/>
        </authorList>
    </citation>
    <scope>NUCLEOTIDE SEQUENCE [LARGE SCALE GENOMIC DNA]</scope>
    <source>
        <strain evidence="7">SYNS20</strain>
    </source>
</reference>
<evidence type="ECO:0000256" key="4">
    <source>
        <dbReference type="ARBA" id="ARBA00022898"/>
    </source>
</evidence>
<evidence type="ECO:0000256" key="5">
    <source>
        <dbReference type="RuleBase" id="RU003560"/>
    </source>
</evidence>
<keyword evidence="4 5" id="KW-0663">Pyridoxal phosphate</keyword>
<keyword evidence="2 6" id="KW-0032">Aminotransferase</keyword>
<protein>
    <submittedName>
        <fullName evidence="6">Aspartate aminotransferase family protein</fullName>
    </submittedName>
</protein>
<name>A0ABW2JZ37_9ACTN</name>
<dbReference type="InterPro" id="IPR005814">
    <property type="entry name" value="Aminotrans_3"/>
</dbReference>
<dbReference type="PIRSF" id="PIRSF000521">
    <property type="entry name" value="Transaminase_4ab_Lys_Orn"/>
    <property type="match status" value="1"/>
</dbReference>
<sequence>MADLDLAESHLLGWLSTVGLDAHYVRAEGDYLYRLDEQGNEIPVVDFAGGYGSLMFGHNHPEIVALAQEMLAAGAPVHAQFSRHPYATELAARLTAIVSRETGEDETYNAVFANSGAEAVEIAVKHAELDRALKVAELQAEIAEHIEAARAAVAAGTASVPAEAALAVGLDATAPEPVGLEALATRITEVNAARAGVEPLLFALEGGFHGKLMGSVQLTHNAAYRIPFAALGTSARFITREDLPALPKIFEEERVDLLDLAVTGNEITVVSRPLPLLCAFVLEPVQGEGGIQVLDAESAALIQAACAGAGCPIVVDEVQSGMGRTGTFLASTGIGLRGDYYALAKSLGGGLAKAAVMLARSSLYRPQFELVHSSTFAKDYFSTTIGLKVLDLLEADDGAAYRKAAERGAHLIEMLRSVQRDFPDVVRDVRGRGLMAGLEFQDQSESGIEELRQHAEGATLGYALAGKLLRTHRVRTFPTASSPNTLRFEPSIHIGDEEVARLESGLRDVCALLRTQDGAGLLETTPAA</sequence>
<proteinExistence type="inferred from homology"/>
<dbReference type="InterPro" id="IPR015421">
    <property type="entry name" value="PyrdxlP-dep_Trfase_major"/>
</dbReference>
<dbReference type="InterPro" id="IPR050103">
    <property type="entry name" value="Class-III_PLP-dep_AT"/>
</dbReference>
<dbReference type="Proteomes" id="UP001596523">
    <property type="component" value="Unassembled WGS sequence"/>
</dbReference>
<dbReference type="RefSeq" id="WP_381841971.1">
    <property type="nucleotide sequence ID" value="NZ_JBHTCF010000046.1"/>
</dbReference>
<keyword evidence="3" id="KW-0808">Transferase</keyword>
<dbReference type="Gene3D" id="3.40.640.10">
    <property type="entry name" value="Type I PLP-dependent aspartate aminotransferase-like (Major domain)"/>
    <property type="match status" value="2"/>
</dbReference>
<evidence type="ECO:0000256" key="2">
    <source>
        <dbReference type="ARBA" id="ARBA00022576"/>
    </source>
</evidence>
<organism evidence="6 7">
    <name type="scientific">Streptomyces monticola</name>
    <dbReference type="NCBI Taxonomy" id="2666263"/>
    <lineage>
        <taxon>Bacteria</taxon>
        <taxon>Bacillati</taxon>
        <taxon>Actinomycetota</taxon>
        <taxon>Actinomycetes</taxon>
        <taxon>Kitasatosporales</taxon>
        <taxon>Streptomycetaceae</taxon>
        <taxon>Streptomyces</taxon>
    </lineage>
</organism>
<dbReference type="Pfam" id="PF00202">
    <property type="entry name" value="Aminotran_3"/>
    <property type="match status" value="1"/>
</dbReference>
<dbReference type="PANTHER" id="PTHR11986:SF79">
    <property type="entry name" value="ACETYLORNITHINE AMINOTRANSFERASE, MITOCHONDRIAL"/>
    <property type="match status" value="1"/>
</dbReference>
<dbReference type="InterPro" id="IPR015424">
    <property type="entry name" value="PyrdxlP-dep_Trfase"/>
</dbReference>
<dbReference type="Gene3D" id="3.90.1150.10">
    <property type="entry name" value="Aspartate Aminotransferase, domain 1"/>
    <property type="match status" value="2"/>
</dbReference>
<keyword evidence="7" id="KW-1185">Reference proteome</keyword>
<evidence type="ECO:0000256" key="3">
    <source>
        <dbReference type="ARBA" id="ARBA00022679"/>
    </source>
</evidence>
<dbReference type="InterPro" id="IPR015422">
    <property type="entry name" value="PyrdxlP-dep_Trfase_small"/>
</dbReference>
<accession>A0ABW2JZ37</accession>
<gene>
    <name evidence="6" type="ORF">ACFQVC_42080</name>
</gene>